<feature type="compositionally biased region" description="Basic and acidic residues" evidence="1">
    <location>
        <begin position="1"/>
        <end position="10"/>
    </location>
</feature>
<name>A0ABW7UEG1_9ACTN</name>
<keyword evidence="3" id="KW-1185">Reference proteome</keyword>
<reference evidence="2 3" key="1">
    <citation type="submission" date="2024-10" db="EMBL/GenBank/DDBJ databases">
        <title>The Natural Products Discovery Center: Release of the First 8490 Sequenced Strains for Exploring Actinobacteria Biosynthetic Diversity.</title>
        <authorList>
            <person name="Kalkreuter E."/>
            <person name="Kautsar S.A."/>
            <person name="Yang D."/>
            <person name="Bader C.D."/>
            <person name="Teijaro C.N."/>
            <person name="Fluegel L."/>
            <person name="Davis C.M."/>
            <person name="Simpson J.R."/>
            <person name="Lauterbach L."/>
            <person name="Steele A.D."/>
            <person name="Gui C."/>
            <person name="Meng S."/>
            <person name="Li G."/>
            <person name="Viehrig K."/>
            <person name="Ye F."/>
            <person name="Su P."/>
            <person name="Kiefer A.F."/>
            <person name="Nichols A."/>
            <person name="Cepeda A.J."/>
            <person name="Yan W."/>
            <person name="Fan B."/>
            <person name="Jiang Y."/>
            <person name="Adhikari A."/>
            <person name="Zheng C.-J."/>
            <person name="Schuster L."/>
            <person name="Cowan T.M."/>
            <person name="Smanski M.J."/>
            <person name="Chevrette M.G."/>
            <person name="De Carvalho L.P.S."/>
            <person name="Shen B."/>
        </authorList>
    </citation>
    <scope>NUCLEOTIDE SEQUENCE [LARGE SCALE GENOMIC DNA]</scope>
    <source>
        <strain evidence="2 3">NPDC020602</strain>
    </source>
</reference>
<protein>
    <submittedName>
        <fullName evidence="2">Uncharacterized protein</fullName>
    </submittedName>
</protein>
<organism evidence="2 3">
    <name type="scientific">Streptomyces litmocidini</name>
    <dbReference type="NCBI Taxonomy" id="67318"/>
    <lineage>
        <taxon>Bacteria</taxon>
        <taxon>Bacillati</taxon>
        <taxon>Actinomycetota</taxon>
        <taxon>Actinomycetes</taxon>
        <taxon>Kitasatosporales</taxon>
        <taxon>Streptomycetaceae</taxon>
        <taxon>Streptomyces</taxon>
    </lineage>
</organism>
<proteinExistence type="predicted"/>
<evidence type="ECO:0000256" key="1">
    <source>
        <dbReference type="SAM" id="MobiDB-lite"/>
    </source>
</evidence>
<dbReference type="Proteomes" id="UP001611339">
    <property type="component" value="Unassembled WGS sequence"/>
</dbReference>
<accession>A0ABW7UEG1</accession>
<evidence type="ECO:0000313" key="2">
    <source>
        <dbReference type="EMBL" id="MFI1716650.1"/>
    </source>
</evidence>
<gene>
    <name evidence="2" type="ORF">ACH407_24125</name>
</gene>
<evidence type="ECO:0000313" key="3">
    <source>
        <dbReference type="Proteomes" id="UP001611339"/>
    </source>
</evidence>
<comment type="caution">
    <text evidence="2">The sequence shown here is derived from an EMBL/GenBank/DDBJ whole genome shotgun (WGS) entry which is preliminary data.</text>
</comment>
<dbReference type="RefSeq" id="WP_398710979.1">
    <property type="nucleotide sequence ID" value="NZ_JBIRUI010000011.1"/>
</dbReference>
<feature type="region of interest" description="Disordered" evidence="1">
    <location>
        <begin position="1"/>
        <end position="28"/>
    </location>
</feature>
<sequence>MSSRSPDEFRLGASPYDRGPGRAEEPEDPYELLRRARRLTADGHPSAGGAWERTAPALRRAGGSLTPGDHAAALDAAALLRTALGTTASRGCRADRAGLCLALARTLAGAPAARPGTGG</sequence>
<dbReference type="EMBL" id="JBIRUI010000011">
    <property type="protein sequence ID" value="MFI1716650.1"/>
    <property type="molecule type" value="Genomic_DNA"/>
</dbReference>